<accession>A0A7W9KN35</accession>
<dbReference type="GO" id="GO:0016787">
    <property type="term" value="F:hydrolase activity"/>
    <property type="evidence" value="ECO:0007669"/>
    <property type="project" value="UniProtKB-KW"/>
</dbReference>
<dbReference type="InterPro" id="IPR029058">
    <property type="entry name" value="AB_hydrolase_fold"/>
</dbReference>
<dbReference type="GO" id="GO:0016020">
    <property type="term" value="C:membrane"/>
    <property type="evidence" value="ECO:0007669"/>
    <property type="project" value="TreeGrafter"/>
</dbReference>
<dbReference type="InterPro" id="IPR000073">
    <property type="entry name" value="AB_hydrolase_1"/>
</dbReference>
<dbReference type="AlphaFoldDB" id="A0A7W9KN35"/>
<organism evidence="3 4">
    <name type="scientific">Kutzneria kofuensis</name>
    <dbReference type="NCBI Taxonomy" id="103725"/>
    <lineage>
        <taxon>Bacteria</taxon>
        <taxon>Bacillati</taxon>
        <taxon>Actinomycetota</taxon>
        <taxon>Actinomycetes</taxon>
        <taxon>Pseudonocardiales</taxon>
        <taxon>Pseudonocardiaceae</taxon>
        <taxon>Kutzneria</taxon>
    </lineage>
</organism>
<proteinExistence type="predicted"/>
<protein>
    <submittedName>
        <fullName evidence="3">Pimeloyl-ACP methyl ester carboxylesterase</fullName>
    </submittedName>
</protein>
<comment type="caution">
    <text evidence="3">The sequence shown here is derived from an EMBL/GenBank/DDBJ whole genome shotgun (WGS) entry which is preliminary data.</text>
</comment>
<name>A0A7W9KN35_9PSEU</name>
<keyword evidence="1" id="KW-0378">Hydrolase</keyword>
<keyword evidence="4" id="KW-1185">Reference proteome</keyword>
<dbReference type="PRINTS" id="PR00111">
    <property type="entry name" value="ABHYDROLASE"/>
</dbReference>
<evidence type="ECO:0000313" key="4">
    <source>
        <dbReference type="Proteomes" id="UP000585638"/>
    </source>
</evidence>
<dbReference type="EMBL" id="JACHIR010000001">
    <property type="protein sequence ID" value="MBB5894859.1"/>
    <property type="molecule type" value="Genomic_DNA"/>
</dbReference>
<gene>
    <name evidence="3" type="ORF">BJ998_006055</name>
</gene>
<feature type="domain" description="AB hydrolase-1" evidence="2">
    <location>
        <begin position="22"/>
        <end position="247"/>
    </location>
</feature>
<dbReference type="Proteomes" id="UP000585638">
    <property type="component" value="Unassembled WGS sequence"/>
</dbReference>
<dbReference type="PANTHER" id="PTHR43798">
    <property type="entry name" value="MONOACYLGLYCEROL LIPASE"/>
    <property type="match status" value="1"/>
</dbReference>
<dbReference type="Gene3D" id="3.40.50.1820">
    <property type="entry name" value="alpha/beta hydrolase"/>
    <property type="match status" value="1"/>
</dbReference>
<evidence type="ECO:0000259" key="2">
    <source>
        <dbReference type="Pfam" id="PF12697"/>
    </source>
</evidence>
<dbReference type="InterPro" id="IPR050266">
    <property type="entry name" value="AB_hydrolase_sf"/>
</dbReference>
<dbReference type="Pfam" id="PF12697">
    <property type="entry name" value="Abhydrolase_6"/>
    <property type="match status" value="1"/>
</dbReference>
<evidence type="ECO:0000313" key="3">
    <source>
        <dbReference type="EMBL" id="MBB5894859.1"/>
    </source>
</evidence>
<reference evidence="3 4" key="1">
    <citation type="submission" date="2020-08" db="EMBL/GenBank/DDBJ databases">
        <title>Sequencing the genomes of 1000 actinobacteria strains.</title>
        <authorList>
            <person name="Klenk H.-P."/>
        </authorList>
    </citation>
    <scope>NUCLEOTIDE SEQUENCE [LARGE SCALE GENOMIC DNA]</scope>
    <source>
        <strain evidence="3 4">DSM 43851</strain>
    </source>
</reference>
<sequence length="253" mass="27455">MPLLDVNDIKLFYEDEGTGPGLLFLHGWATSGRVWGAQLPEFVRTHRVVTLDWRGCGRSDHPAHGNTLDGVLDDLVAVIDRLGLDRPTVVGSSIGGTFATELAVCHPELISAAVAVDGPAHWPSTGMPLEQLRRDLRQDRAGTIAGWVPHWFAPGAEPALIDWTVRQMLDSGVYIDEQFDAFLTYDPRPVLPGLMVPIHYIHGSLDTQIPVAVAHECAAVTPGSAVTEIPGVGHMPHQEDPDAFNAALRKFLS</sequence>
<dbReference type="RefSeq" id="WP_184866726.1">
    <property type="nucleotide sequence ID" value="NZ_BAAAWY010000002.1"/>
</dbReference>
<dbReference type="PANTHER" id="PTHR43798:SF31">
    <property type="entry name" value="AB HYDROLASE SUPERFAMILY PROTEIN YCLE"/>
    <property type="match status" value="1"/>
</dbReference>
<dbReference type="SUPFAM" id="SSF53474">
    <property type="entry name" value="alpha/beta-Hydrolases"/>
    <property type="match status" value="1"/>
</dbReference>
<evidence type="ECO:0000256" key="1">
    <source>
        <dbReference type="ARBA" id="ARBA00022801"/>
    </source>
</evidence>